<dbReference type="CDD" id="cd04301">
    <property type="entry name" value="NAT_SF"/>
    <property type="match status" value="1"/>
</dbReference>
<protein>
    <submittedName>
        <fullName evidence="2">Ribosomal-protein-alanine N-acetyltransferase</fullName>
        <ecNumber evidence="2">2.3.1.267</ecNumber>
    </submittedName>
</protein>
<dbReference type="GO" id="GO:0008999">
    <property type="term" value="F:protein-N-terminal-alanine acetyltransferase activity"/>
    <property type="evidence" value="ECO:0007669"/>
    <property type="project" value="UniProtKB-EC"/>
</dbReference>
<dbReference type="EMBL" id="JACIEV010000003">
    <property type="protein sequence ID" value="MBB4153420.1"/>
    <property type="molecule type" value="Genomic_DNA"/>
</dbReference>
<dbReference type="SUPFAM" id="SSF55729">
    <property type="entry name" value="Acyl-CoA N-acyltransferases (Nat)"/>
    <property type="match status" value="1"/>
</dbReference>
<comment type="caution">
    <text evidence="2">The sequence shown here is derived from an EMBL/GenBank/DDBJ whole genome shotgun (WGS) entry which is preliminary data.</text>
</comment>
<organism evidence="2 3">
    <name type="scientific">Sphingomonas jinjuensis</name>
    <dbReference type="NCBI Taxonomy" id="535907"/>
    <lineage>
        <taxon>Bacteria</taxon>
        <taxon>Pseudomonadati</taxon>
        <taxon>Pseudomonadota</taxon>
        <taxon>Alphaproteobacteria</taxon>
        <taxon>Sphingomonadales</taxon>
        <taxon>Sphingomonadaceae</taxon>
        <taxon>Sphingomonas</taxon>
    </lineage>
</organism>
<dbReference type="Pfam" id="PF00583">
    <property type="entry name" value="Acetyltransf_1"/>
    <property type="match status" value="1"/>
</dbReference>
<reference evidence="2 3" key="1">
    <citation type="submission" date="2020-08" db="EMBL/GenBank/DDBJ databases">
        <title>Genomic Encyclopedia of Type Strains, Phase IV (KMG-IV): sequencing the most valuable type-strain genomes for metagenomic binning, comparative biology and taxonomic classification.</title>
        <authorList>
            <person name="Goeker M."/>
        </authorList>
    </citation>
    <scope>NUCLEOTIDE SEQUENCE [LARGE SCALE GENOMIC DNA]</scope>
    <source>
        <strain evidence="2 3">YC6723</strain>
    </source>
</reference>
<dbReference type="InterPro" id="IPR016181">
    <property type="entry name" value="Acyl_CoA_acyltransferase"/>
</dbReference>
<evidence type="ECO:0000313" key="3">
    <source>
        <dbReference type="Proteomes" id="UP000529795"/>
    </source>
</evidence>
<dbReference type="Proteomes" id="UP000529795">
    <property type="component" value="Unassembled WGS sequence"/>
</dbReference>
<dbReference type="InterPro" id="IPR000182">
    <property type="entry name" value="GNAT_dom"/>
</dbReference>
<dbReference type="AlphaFoldDB" id="A0A840F687"/>
<keyword evidence="2" id="KW-0808">Transferase</keyword>
<dbReference type="EC" id="2.3.1.267" evidence="2"/>
<dbReference type="PANTHER" id="PTHR43617">
    <property type="entry name" value="L-AMINO ACID N-ACETYLTRANSFERASE"/>
    <property type="match status" value="1"/>
</dbReference>
<sequence length="158" mass="17076">MATRSIVVRPGTPRDIATVDQLMTAAFDPRYGEAWTRGQCLGVLSMPGVRLTIAEVDDQPAGFALVRTVLDEAELLLLAVAPGYRRSGIGTALMRGVVAAAEDAGVAAIHLEVRAGNEAIRLYTAHGFTQVGERRGYYRGRSGQLHDAHSYRRDLKAL</sequence>
<dbReference type="PANTHER" id="PTHR43617:SF20">
    <property type="entry name" value="N-ALPHA-ACETYLTRANSFERASE RIMI"/>
    <property type="match status" value="1"/>
</dbReference>
<dbReference type="InterPro" id="IPR050276">
    <property type="entry name" value="MshD_Acetyltransferase"/>
</dbReference>
<proteinExistence type="predicted"/>
<gene>
    <name evidence="2" type="ORF">GGQ80_001322</name>
</gene>
<dbReference type="Gene3D" id="3.40.630.30">
    <property type="match status" value="1"/>
</dbReference>
<feature type="domain" description="N-acetyltransferase" evidence="1">
    <location>
        <begin position="6"/>
        <end position="156"/>
    </location>
</feature>
<keyword evidence="3" id="KW-1185">Reference proteome</keyword>
<dbReference type="PROSITE" id="PS51186">
    <property type="entry name" value="GNAT"/>
    <property type="match status" value="1"/>
</dbReference>
<name>A0A840F687_9SPHN</name>
<accession>A0A840F687</accession>
<evidence type="ECO:0000313" key="2">
    <source>
        <dbReference type="EMBL" id="MBB4153420.1"/>
    </source>
</evidence>
<dbReference type="RefSeq" id="WP_183983101.1">
    <property type="nucleotide sequence ID" value="NZ_JACIEV010000003.1"/>
</dbReference>
<keyword evidence="2" id="KW-0012">Acyltransferase</keyword>
<evidence type="ECO:0000259" key="1">
    <source>
        <dbReference type="PROSITE" id="PS51186"/>
    </source>
</evidence>